<protein>
    <recommendedName>
        <fullName evidence="4">Secreted effector protein</fullName>
    </recommendedName>
</protein>
<evidence type="ECO:0000313" key="3">
    <source>
        <dbReference type="Proteomes" id="UP001176059"/>
    </source>
</evidence>
<feature type="non-terminal residue" evidence="2">
    <location>
        <position position="163"/>
    </location>
</feature>
<dbReference type="PROSITE" id="PS51257">
    <property type="entry name" value="PROKAR_LIPOPROTEIN"/>
    <property type="match status" value="1"/>
</dbReference>
<gene>
    <name evidence="2" type="ORF">DFJ43DRAFT_1063595</name>
</gene>
<organism evidence="2 3">
    <name type="scientific">Lentinula guzmanii</name>
    <dbReference type="NCBI Taxonomy" id="2804957"/>
    <lineage>
        <taxon>Eukaryota</taxon>
        <taxon>Fungi</taxon>
        <taxon>Dikarya</taxon>
        <taxon>Basidiomycota</taxon>
        <taxon>Agaricomycotina</taxon>
        <taxon>Agaricomycetes</taxon>
        <taxon>Agaricomycetidae</taxon>
        <taxon>Agaricales</taxon>
        <taxon>Marasmiineae</taxon>
        <taxon>Omphalotaceae</taxon>
        <taxon>Lentinula</taxon>
    </lineage>
</organism>
<evidence type="ECO:0000313" key="2">
    <source>
        <dbReference type="EMBL" id="KAJ3734619.1"/>
    </source>
</evidence>
<dbReference type="EMBL" id="JANVFO010000013">
    <property type="protein sequence ID" value="KAJ3734619.1"/>
    <property type="molecule type" value="Genomic_DNA"/>
</dbReference>
<feature type="chain" id="PRO_5041455444" description="Secreted effector protein" evidence="1">
    <location>
        <begin position="21"/>
        <end position="163"/>
    </location>
</feature>
<evidence type="ECO:0008006" key="4">
    <source>
        <dbReference type="Google" id="ProtNLM"/>
    </source>
</evidence>
<name>A0AA38JGP4_9AGAR</name>
<comment type="caution">
    <text evidence="2">The sequence shown here is derived from an EMBL/GenBank/DDBJ whole genome shotgun (WGS) entry which is preliminary data.</text>
</comment>
<sequence>MRFASAYLGLIGMLSLACHAMPMNQQPNRVEPTCTYTVKFLEKPPPNMKNPPSTEVDLVKSVVATVSEEQKNIMRSFLNQDTFMHVSSIEFENEYPFSQSPKIIYYSANVKFFGDNKYLFEHGMYGWVGTGPDCGGKFYGSQCAQHVALHPPSTECIKNGRPL</sequence>
<keyword evidence="3" id="KW-1185">Reference proteome</keyword>
<reference evidence="2" key="2">
    <citation type="journal article" date="2023" name="Proc. Natl. Acad. Sci. U.S.A.">
        <title>A global phylogenomic analysis of the shiitake genus Lentinula.</title>
        <authorList>
            <person name="Sierra-Patev S."/>
            <person name="Min B."/>
            <person name="Naranjo-Ortiz M."/>
            <person name="Looney B."/>
            <person name="Konkel Z."/>
            <person name="Slot J.C."/>
            <person name="Sakamoto Y."/>
            <person name="Steenwyk J.L."/>
            <person name="Rokas A."/>
            <person name="Carro J."/>
            <person name="Camarero S."/>
            <person name="Ferreira P."/>
            <person name="Molpeceres G."/>
            <person name="Ruiz-Duenas F.J."/>
            <person name="Serrano A."/>
            <person name="Henrissat B."/>
            <person name="Drula E."/>
            <person name="Hughes K.W."/>
            <person name="Mata J.L."/>
            <person name="Ishikawa N.K."/>
            <person name="Vargas-Isla R."/>
            <person name="Ushijima S."/>
            <person name="Smith C.A."/>
            <person name="Donoghue J."/>
            <person name="Ahrendt S."/>
            <person name="Andreopoulos W."/>
            <person name="He G."/>
            <person name="LaButti K."/>
            <person name="Lipzen A."/>
            <person name="Ng V."/>
            <person name="Riley R."/>
            <person name="Sandor L."/>
            <person name="Barry K."/>
            <person name="Martinez A.T."/>
            <person name="Xiao Y."/>
            <person name="Gibbons J.G."/>
            <person name="Terashima K."/>
            <person name="Grigoriev I.V."/>
            <person name="Hibbett D."/>
        </authorList>
    </citation>
    <scope>NUCLEOTIDE SEQUENCE</scope>
    <source>
        <strain evidence="2">ET3784</strain>
    </source>
</reference>
<dbReference type="AlphaFoldDB" id="A0AA38JGP4"/>
<evidence type="ECO:0000256" key="1">
    <source>
        <dbReference type="SAM" id="SignalP"/>
    </source>
</evidence>
<keyword evidence="1" id="KW-0732">Signal</keyword>
<dbReference type="Proteomes" id="UP001176059">
    <property type="component" value="Unassembled WGS sequence"/>
</dbReference>
<feature type="signal peptide" evidence="1">
    <location>
        <begin position="1"/>
        <end position="20"/>
    </location>
</feature>
<reference evidence="2" key="1">
    <citation type="submission" date="2022-08" db="EMBL/GenBank/DDBJ databases">
        <authorList>
            <consortium name="DOE Joint Genome Institute"/>
            <person name="Min B."/>
            <person name="Sierra-Patev S."/>
            <person name="Naranjo-Ortiz M."/>
            <person name="Looney B."/>
            <person name="Konkel Z."/>
            <person name="Slot J.C."/>
            <person name="Sakamoto Y."/>
            <person name="Steenwyk J.L."/>
            <person name="Rokas A."/>
            <person name="Carro J."/>
            <person name="Camarero S."/>
            <person name="Ferreira P."/>
            <person name="Molpeceres G."/>
            <person name="Ruiz-duenas F.J."/>
            <person name="Serrano A."/>
            <person name="Henrissat B."/>
            <person name="Drula E."/>
            <person name="Hughes K.W."/>
            <person name="Mata J.L."/>
            <person name="Ishikawa N.K."/>
            <person name="Vargas-Isla R."/>
            <person name="Ushijima S."/>
            <person name="Smith C.A."/>
            <person name="Ahrendt S."/>
            <person name="Andreopoulos W."/>
            <person name="He G."/>
            <person name="LaButti K."/>
            <person name="Lipzen A."/>
            <person name="Ng V."/>
            <person name="Riley R."/>
            <person name="Sandor L."/>
            <person name="Barry K."/>
            <person name="Martinez A.T."/>
            <person name="Xiao Y."/>
            <person name="Gibbons J.G."/>
            <person name="Terashima K."/>
            <person name="Hibbett D.S."/>
            <person name="Grigoriev I.V."/>
        </authorList>
    </citation>
    <scope>NUCLEOTIDE SEQUENCE</scope>
    <source>
        <strain evidence="2">ET3784</strain>
    </source>
</reference>
<proteinExistence type="predicted"/>
<accession>A0AA38JGP4</accession>